<evidence type="ECO:0000256" key="2">
    <source>
        <dbReference type="ARBA" id="ARBA00022833"/>
    </source>
</evidence>
<evidence type="ECO:0000313" key="6">
    <source>
        <dbReference type="EMBL" id="QSQ08073.1"/>
    </source>
</evidence>
<dbReference type="EC" id="1.-.-.-" evidence="6"/>
<dbReference type="PROSITE" id="PS00059">
    <property type="entry name" value="ADH_ZINC"/>
    <property type="match status" value="1"/>
</dbReference>
<sequence>MTDMMKIAPIIGVKQIEIREVEKPIPKRGEVLVKVKACAICTWEQRLYLGVSKIPLPFVGGHEASGVIEALGEGVDDTEYQVGQKVALRLLDTCGKCYYCRQGRENLCVEIGKPNRFEKKAVPGPGGFGEYLVVSEKQVFKLPEDIPYSHGAFAEPLACVVNSIEKARIELGNDVVVVGAGIMGLLHTILSKKQGARVIVSEVDAHRRRVAEELGADITFNPLEVNPIEKVKDLTEGRGADVVFHTTAIPEVAQQAVQMAGKLGRVIMYGSFHPDAPISLSPNWIHNSEVEIKGAVSPSIENFQKSVRLLSHKTVNPAALVSEEYPLTEIEKAFQQAVKPDTFRIIVTNQ</sequence>
<organism evidence="6 7">
    <name type="scientific">Koleobacter methoxysyntrophicus</name>
    <dbReference type="NCBI Taxonomy" id="2751313"/>
    <lineage>
        <taxon>Bacteria</taxon>
        <taxon>Bacillati</taxon>
        <taxon>Bacillota</taxon>
        <taxon>Clostridia</taxon>
        <taxon>Koleobacterales</taxon>
        <taxon>Koleobacteraceae</taxon>
        <taxon>Koleobacter</taxon>
    </lineage>
</organism>
<gene>
    <name evidence="6" type="primary">yjmD</name>
    <name evidence="6" type="ORF">H0A61_00393</name>
</gene>
<evidence type="ECO:0000256" key="4">
    <source>
        <dbReference type="RuleBase" id="RU361277"/>
    </source>
</evidence>
<dbReference type="EMBL" id="CP059066">
    <property type="protein sequence ID" value="QSQ08073.1"/>
    <property type="molecule type" value="Genomic_DNA"/>
</dbReference>
<evidence type="ECO:0000259" key="5">
    <source>
        <dbReference type="SMART" id="SM00829"/>
    </source>
</evidence>
<dbReference type="GO" id="GO:0008270">
    <property type="term" value="F:zinc ion binding"/>
    <property type="evidence" value="ECO:0007669"/>
    <property type="project" value="InterPro"/>
</dbReference>
<evidence type="ECO:0000313" key="7">
    <source>
        <dbReference type="Proteomes" id="UP000662904"/>
    </source>
</evidence>
<dbReference type="InterPro" id="IPR013149">
    <property type="entry name" value="ADH-like_C"/>
</dbReference>
<accession>A0A8A0RIM6</accession>
<dbReference type="GO" id="GO:0016491">
    <property type="term" value="F:oxidoreductase activity"/>
    <property type="evidence" value="ECO:0007669"/>
    <property type="project" value="UniProtKB-KW"/>
</dbReference>
<keyword evidence="2 4" id="KW-0862">Zinc</keyword>
<keyword evidence="3 6" id="KW-0560">Oxidoreductase</keyword>
<dbReference type="InterPro" id="IPR002328">
    <property type="entry name" value="ADH_Zn_CS"/>
</dbReference>
<comment type="similarity">
    <text evidence="4">Belongs to the zinc-containing alcohol dehydrogenase family.</text>
</comment>
<feature type="domain" description="Enoyl reductase (ER)" evidence="5">
    <location>
        <begin position="12"/>
        <end position="347"/>
    </location>
</feature>
<dbReference type="SUPFAM" id="SSF51735">
    <property type="entry name" value="NAD(P)-binding Rossmann-fold domains"/>
    <property type="match status" value="1"/>
</dbReference>
<dbReference type="SMART" id="SM00829">
    <property type="entry name" value="PKS_ER"/>
    <property type="match status" value="1"/>
</dbReference>
<evidence type="ECO:0000256" key="3">
    <source>
        <dbReference type="ARBA" id="ARBA00023002"/>
    </source>
</evidence>
<dbReference type="InterPro" id="IPR013154">
    <property type="entry name" value="ADH-like_N"/>
</dbReference>
<dbReference type="Pfam" id="PF08240">
    <property type="entry name" value="ADH_N"/>
    <property type="match status" value="1"/>
</dbReference>
<dbReference type="PANTHER" id="PTHR43401:SF2">
    <property type="entry name" value="L-THREONINE 3-DEHYDROGENASE"/>
    <property type="match status" value="1"/>
</dbReference>
<dbReference type="Gene3D" id="3.40.50.720">
    <property type="entry name" value="NAD(P)-binding Rossmann-like Domain"/>
    <property type="match status" value="1"/>
</dbReference>
<dbReference type="AlphaFoldDB" id="A0A8A0RIM6"/>
<dbReference type="RefSeq" id="WP_206708308.1">
    <property type="nucleotide sequence ID" value="NZ_CP059066.1"/>
</dbReference>
<proteinExistence type="inferred from homology"/>
<name>A0A8A0RIM6_9FIRM</name>
<dbReference type="InterPro" id="IPR011032">
    <property type="entry name" value="GroES-like_sf"/>
</dbReference>
<keyword evidence="1 4" id="KW-0479">Metal-binding</keyword>
<dbReference type="PANTHER" id="PTHR43401">
    <property type="entry name" value="L-THREONINE 3-DEHYDROGENASE"/>
    <property type="match status" value="1"/>
</dbReference>
<dbReference type="InterPro" id="IPR020843">
    <property type="entry name" value="ER"/>
</dbReference>
<dbReference type="Pfam" id="PF00107">
    <property type="entry name" value="ADH_zinc_N"/>
    <property type="match status" value="1"/>
</dbReference>
<reference evidence="6" key="1">
    <citation type="submission" date="2020-07" db="EMBL/GenBank/DDBJ databases">
        <title>Koleobacter methoxysyntrophicus gen. nov., sp. nov., a novel anaerobic bacterium isolated from deep subsurface oil field and proposal of Koleobacterales ord. nov. in the phylum Firmicutes.</title>
        <authorList>
            <person name="Sakamoto S."/>
            <person name="Tamaki H."/>
        </authorList>
    </citation>
    <scope>NUCLEOTIDE SEQUENCE</scope>
    <source>
        <strain evidence="6">NRmbB1</strain>
    </source>
</reference>
<dbReference type="SUPFAM" id="SSF50129">
    <property type="entry name" value="GroES-like"/>
    <property type="match status" value="1"/>
</dbReference>
<comment type="cofactor">
    <cofactor evidence="4">
        <name>Zn(2+)</name>
        <dbReference type="ChEBI" id="CHEBI:29105"/>
    </cofactor>
</comment>
<dbReference type="InterPro" id="IPR036291">
    <property type="entry name" value="NAD(P)-bd_dom_sf"/>
</dbReference>
<dbReference type="KEGG" id="kme:H0A61_00393"/>
<protein>
    <submittedName>
        <fullName evidence="6">Putative zinc-type alcohol dehydrogenase-like protein YjmD</fullName>
        <ecNumber evidence="6">1.-.-.-</ecNumber>
    </submittedName>
</protein>
<dbReference type="Gene3D" id="3.90.180.10">
    <property type="entry name" value="Medium-chain alcohol dehydrogenases, catalytic domain"/>
    <property type="match status" value="1"/>
</dbReference>
<keyword evidence="7" id="KW-1185">Reference proteome</keyword>
<dbReference type="InterPro" id="IPR050129">
    <property type="entry name" value="Zn_alcohol_dh"/>
</dbReference>
<evidence type="ECO:0000256" key="1">
    <source>
        <dbReference type="ARBA" id="ARBA00022723"/>
    </source>
</evidence>
<dbReference type="Proteomes" id="UP000662904">
    <property type="component" value="Chromosome"/>
</dbReference>